<gene>
    <name evidence="1" type="ORF">BDV33DRAFT_52511</name>
</gene>
<dbReference type="Proteomes" id="UP000326799">
    <property type="component" value="Unassembled WGS sequence"/>
</dbReference>
<accession>A0A5N6EB43</accession>
<dbReference type="EMBL" id="ML733588">
    <property type="protein sequence ID" value="KAB8213610.1"/>
    <property type="molecule type" value="Genomic_DNA"/>
</dbReference>
<proteinExistence type="predicted"/>
<evidence type="ECO:0000313" key="1">
    <source>
        <dbReference type="EMBL" id="KAB8213610.1"/>
    </source>
</evidence>
<reference evidence="1 2" key="1">
    <citation type="submission" date="2019-04" db="EMBL/GenBank/DDBJ databases">
        <title>Fungal friends and foes A comparative genomics study of 23 Aspergillus species from section Flavi.</title>
        <authorList>
            <consortium name="DOE Joint Genome Institute"/>
            <person name="Kjaerbolling I."/>
            <person name="Vesth T.C."/>
            <person name="Frisvad J.C."/>
            <person name="Nybo J.L."/>
            <person name="Theobald S."/>
            <person name="Kildgaard S."/>
            <person name="Petersen T.I."/>
            <person name="Kuo A."/>
            <person name="Sato A."/>
            <person name="Lyhne E.K."/>
            <person name="Kogle M.E."/>
            <person name="Wiebenga A."/>
            <person name="Kun R.S."/>
            <person name="Lubbers R.J."/>
            <person name="Makela M.R."/>
            <person name="Barry K."/>
            <person name="Chovatia M."/>
            <person name="Clum A."/>
            <person name="Daum C."/>
            <person name="Haridas S."/>
            <person name="He G."/>
            <person name="LaButti K."/>
            <person name="Lipzen A."/>
            <person name="Mondo S."/>
            <person name="Pangilinan J."/>
            <person name="Riley R."/>
            <person name="Salamov A."/>
            <person name="Simmons B.A."/>
            <person name="Magnuson J.K."/>
            <person name="Henrissat B."/>
            <person name="Mortensen U.H."/>
            <person name="Larsen T.O."/>
            <person name="De vries R.P."/>
            <person name="Grigoriev I.V."/>
            <person name="Machida M."/>
            <person name="Baker S.E."/>
            <person name="Andersen M.R."/>
        </authorList>
    </citation>
    <scope>NUCLEOTIDE SEQUENCE [LARGE SCALE GENOMIC DNA]</scope>
    <source>
        <strain evidence="1 2">CBS 126849</strain>
    </source>
</reference>
<dbReference type="AlphaFoldDB" id="A0A5N6EB43"/>
<evidence type="ECO:0000313" key="2">
    <source>
        <dbReference type="Proteomes" id="UP000326799"/>
    </source>
</evidence>
<sequence length="94" mass="10606">MLIISPFEANQLQARVRASIAVRMHLYAPRQIQGYSSLDSLTLYTVPGRSSILEICCSDYSSTYLQDSYTSDHTMNIVRYVTSLAWRLATPPSN</sequence>
<keyword evidence="2" id="KW-1185">Reference proteome</keyword>
<organism evidence="1 2">
    <name type="scientific">Aspergillus novoparasiticus</name>
    <dbReference type="NCBI Taxonomy" id="986946"/>
    <lineage>
        <taxon>Eukaryota</taxon>
        <taxon>Fungi</taxon>
        <taxon>Dikarya</taxon>
        <taxon>Ascomycota</taxon>
        <taxon>Pezizomycotina</taxon>
        <taxon>Eurotiomycetes</taxon>
        <taxon>Eurotiomycetidae</taxon>
        <taxon>Eurotiales</taxon>
        <taxon>Aspergillaceae</taxon>
        <taxon>Aspergillus</taxon>
        <taxon>Aspergillus subgen. Circumdati</taxon>
    </lineage>
</organism>
<protein>
    <submittedName>
        <fullName evidence="1">Uncharacterized protein</fullName>
    </submittedName>
</protein>
<name>A0A5N6EB43_9EURO</name>